<gene>
    <name evidence="2" type="ORF">GBAR_LOCUS5776</name>
</gene>
<sequence length="410" mass="46967">MPLSSEDRPSTFPVGGGQLERGYHHLFVSDTAITELIHELGLGDQLAWLESKVGLYHDGRIWDFATPLDLLRFKPLSLWQRFRVGLWTLRLQRIADYGRFEDITAKDWLSQHMGRKAYEVLFEPLLRGKFGDHYDQVSMTWLWGKVRLRVASRGKAMQKERLGYPMGSFGEVIEVLADRIGAQGGDVHTSARVSRVLIENDRATGLEIQLGREAEPECRDYDAILATTPSYVFTQLVPPMPDEYQELLTGVSYLSAVLLILELDRPLTDKYWINIADVDMPFVGIIEHTNMIDKSLYGGSHVIYISNYPDRNSDLYHMEPGDLLELFVPHLRKLNPDFDRSWVQNIHHHRVDGAQPIISRNYSQRIPSHQTPVRGLYLANTTQIFPEDRGTNYSIRMGRQVAQMVMDEAG</sequence>
<evidence type="ECO:0000313" key="2">
    <source>
        <dbReference type="EMBL" id="CAI8008435.1"/>
    </source>
</evidence>
<dbReference type="PANTHER" id="PTHR42923">
    <property type="entry name" value="PROTOPORPHYRINOGEN OXIDASE"/>
    <property type="match status" value="1"/>
</dbReference>
<dbReference type="PANTHER" id="PTHR42923:SF46">
    <property type="entry name" value="AMINE OXIDASE"/>
    <property type="match status" value="1"/>
</dbReference>
<dbReference type="Proteomes" id="UP001174909">
    <property type="component" value="Unassembled WGS sequence"/>
</dbReference>
<dbReference type="Pfam" id="PF01593">
    <property type="entry name" value="Amino_oxidase"/>
    <property type="match status" value="1"/>
</dbReference>
<dbReference type="InterPro" id="IPR036188">
    <property type="entry name" value="FAD/NAD-bd_sf"/>
</dbReference>
<dbReference type="EMBL" id="CASHTH010000843">
    <property type="protein sequence ID" value="CAI8008435.1"/>
    <property type="molecule type" value="Genomic_DNA"/>
</dbReference>
<comment type="caution">
    <text evidence="2">The sequence shown here is derived from an EMBL/GenBank/DDBJ whole genome shotgun (WGS) entry which is preliminary data.</text>
</comment>
<reference evidence="2" key="1">
    <citation type="submission" date="2023-03" db="EMBL/GenBank/DDBJ databases">
        <authorList>
            <person name="Steffen K."/>
            <person name="Cardenas P."/>
        </authorList>
    </citation>
    <scope>NUCLEOTIDE SEQUENCE</scope>
</reference>
<organism evidence="2 3">
    <name type="scientific">Geodia barretti</name>
    <name type="common">Barrett's horny sponge</name>
    <dbReference type="NCBI Taxonomy" id="519541"/>
    <lineage>
        <taxon>Eukaryota</taxon>
        <taxon>Metazoa</taxon>
        <taxon>Porifera</taxon>
        <taxon>Demospongiae</taxon>
        <taxon>Heteroscleromorpha</taxon>
        <taxon>Tetractinellida</taxon>
        <taxon>Astrophorina</taxon>
        <taxon>Geodiidae</taxon>
        <taxon>Geodia</taxon>
    </lineage>
</organism>
<accession>A0AA35RBK8</accession>
<evidence type="ECO:0000259" key="1">
    <source>
        <dbReference type="Pfam" id="PF01593"/>
    </source>
</evidence>
<dbReference type="NCBIfam" id="NF005560">
    <property type="entry name" value="PRK07233.1"/>
    <property type="match status" value="1"/>
</dbReference>
<dbReference type="AlphaFoldDB" id="A0AA35RBK8"/>
<dbReference type="InterPro" id="IPR050464">
    <property type="entry name" value="Zeta_carotene_desat/Oxidored"/>
</dbReference>
<feature type="domain" description="Amine oxidase" evidence="1">
    <location>
        <begin position="11"/>
        <end position="381"/>
    </location>
</feature>
<name>A0AA35RBK8_GEOBA</name>
<dbReference type="Gene3D" id="3.50.50.60">
    <property type="entry name" value="FAD/NAD(P)-binding domain"/>
    <property type="match status" value="1"/>
</dbReference>
<dbReference type="InterPro" id="IPR002937">
    <property type="entry name" value="Amino_oxidase"/>
</dbReference>
<evidence type="ECO:0000313" key="3">
    <source>
        <dbReference type="Proteomes" id="UP001174909"/>
    </source>
</evidence>
<keyword evidence="3" id="KW-1185">Reference proteome</keyword>
<dbReference type="GO" id="GO:0016491">
    <property type="term" value="F:oxidoreductase activity"/>
    <property type="evidence" value="ECO:0007669"/>
    <property type="project" value="InterPro"/>
</dbReference>
<dbReference type="SUPFAM" id="SSF51905">
    <property type="entry name" value="FAD/NAD(P)-binding domain"/>
    <property type="match status" value="1"/>
</dbReference>
<proteinExistence type="predicted"/>
<protein>
    <recommendedName>
        <fullName evidence="1">Amine oxidase domain-containing protein</fullName>
    </recommendedName>
</protein>